<accession>A0ACA9R6Q9</accession>
<dbReference type="EMBL" id="CAJVPW010058851">
    <property type="protein sequence ID" value="CAG8778659.1"/>
    <property type="molecule type" value="Genomic_DNA"/>
</dbReference>
<reference evidence="1" key="1">
    <citation type="submission" date="2021-06" db="EMBL/GenBank/DDBJ databases">
        <authorList>
            <person name="Kallberg Y."/>
            <person name="Tangrot J."/>
            <person name="Rosling A."/>
        </authorList>
    </citation>
    <scope>NUCLEOTIDE SEQUENCE</scope>
    <source>
        <strain evidence="1">28 12/20/2015</strain>
    </source>
</reference>
<keyword evidence="2" id="KW-1185">Reference proteome</keyword>
<proteinExistence type="predicted"/>
<dbReference type="Proteomes" id="UP000789366">
    <property type="component" value="Unassembled WGS sequence"/>
</dbReference>
<evidence type="ECO:0000313" key="2">
    <source>
        <dbReference type="Proteomes" id="UP000789366"/>
    </source>
</evidence>
<gene>
    <name evidence="1" type="ORF">SPELUC_LOCUS16237</name>
</gene>
<evidence type="ECO:0000313" key="1">
    <source>
        <dbReference type="EMBL" id="CAG8778659.1"/>
    </source>
</evidence>
<organism evidence="1 2">
    <name type="scientific">Cetraspora pellucida</name>
    <dbReference type="NCBI Taxonomy" id="1433469"/>
    <lineage>
        <taxon>Eukaryota</taxon>
        <taxon>Fungi</taxon>
        <taxon>Fungi incertae sedis</taxon>
        <taxon>Mucoromycota</taxon>
        <taxon>Glomeromycotina</taxon>
        <taxon>Glomeromycetes</taxon>
        <taxon>Diversisporales</taxon>
        <taxon>Gigasporaceae</taxon>
        <taxon>Cetraspora</taxon>
    </lineage>
</organism>
<feature type="non-terminal residue" evidence="1">
    <location>
        <position position="253"/>
    </location>
</feature>
<name>A0ACA9R6Q9_9GLOM</name>
<sequence>MPKTKTSPIKSGKHNAGRKVKKDDDEVMINDPKKYYNCLTQRNYRKKQKNYQEELEQSINDYNIEFEKYLVKNAKINDITKENESLKEKNKSLKEEMDRVIKDKNDSLRLNQNLDKEVKKLQEEIKRYKESFEETKEENEDIKKENEDIYNELEELRKKIQELQETSKEEEPEEEIFVQDIAQDECQTNIVDDNISTFNTNTLYINDNPINNLFGDVLDSRNSIITDNMIDDIVFDNSNFDPFNFDNANIYNN</sequence>
<comment type="caution">
    <text evidence="1">The sequence shown here is derived from an EMBL/GenBank/DDBJ whole genome shotgun (WGS) entry which is preliminary data.</text>
</comment>
<protein>
    <submittedName>
        <fullName evidence="1">11163_t:CDS:1</fullName>
    </submittedName>
</protein>